<protein>
    <submittedName>
        <fullName evidence="1">Uncharacterized protein</fullName>
    </submittedName>
</protein>
<evidence type="ECO:0000313" key="1">
    <source>
        <dbReference type="EMBL" id="KAK6786284.1"/>
    </source>
</evidence>
<evidence type="ECO:0000313" key="2">
    <source>
        <dbReference type="Proteomes" id="UP001371456"/>
    </source>
</evidence>
<dbReference type="EMBL" id="JBANQN010000006">
    <property type="protein sequence ID" value="KAK6786284.1"/>
    <property type="molecule type" value="Genomic_DNA"/>
</dbReference>
<sequence>MNYSDIKAPEGDLTLFKLSTYNNGVLRVTWTEDEVKRINTLENLQYAVIAKFS</sequence>
<keyword evidence="2" id="KW-1185">Reference proteome</keyword>
<dbReference type="AlphaFoldDB" id="A0AAN8TE48"/>
<gene>
    <name evidence="1" type="ORF">RDI58_014809</name>
</gene>
<reference evidence="1 2" key="1">
    <citation type="submission" date="2024-02" db="EMBL/GenBank/DDBJ databases">
        <title>de novo genome assembly of Solanum bulbocastanum strain 11H21.</title>
        <authorList>
            <person name="Hosaka A.J."/>
        </authorList>
    </citation>
    <scope>NUCLEOTIDE SEQUENCE [LARGE SCALE GENOMIC DNA]</scope>
    <source>
        <tissue evidence="1">Young leaves</tissue>
    </source>
</reference>
<comment type="caution">
    <text evidence="1">The sequence shown here is derived from an EMBL/GenBank/DDBJ whole genome shotgun (WGS) entry which is preliminary data.</text>
</comment>
<accession>A0AAN8TE48</accession>
<dbReference type="Proteomes" id="UP001371456">
    <property type="component" value="Unassembled WGS sequence"/>
</dbReference>
<organism evidence="1 2">
    <name type="scientific">Solanum bulbocastanum</name>
    <name type="common">Wild potato</name>
    <dbReference type="NCBI Taxonomy" id="147425"/>
    <lineage>
        <taxon>Eukaryota</taxon>
        <taxon>Viridiplantae</taxon>
        <taxon>Streptophyta</taxon>
        <taxon>Embryophyta</taxon>
        <taxon>Tracheophyta</taxon>
        <taxon>Spermatophyta</taxon>
        <taxon>Magnoliopsida</taxon>
        <taxon>eudicotyledons</taxon>
        <taxon>Gunneridae</taxon>
        <taxon>Pentapetalae</taxon>
        <taxon>asterids</taxon>
        <taxon>lamiids</taxon>
        <taxon>Solanales</taxon>
        <taxon>Solanaceae</taxon>
        <taxon>Solanoideae</taxon>
        <taxon>Solaneae</taxon>
        <taxon>Solanum</taxon>
    </lineage>
</organism>
<name>A0AAN8TE48_SOLBU</name>
<proteinExistence type="predicted"/>